<evidence type="ECO:0000256" key="1">
    <source>
        <dbReference type="SAM" id="MobiDB-lite"/>
    </source>
</evidence>
<accession>A0A822B6S9</accession>
<organism evidence="2 3">
    <name type="scientific">Rotaria socialis</name>
    <dbReference type="NCBI Taxonomy" id="392032"/>
    <lineage>
        <taxon>Eukaryota</taxon>
        <taxon>Metazoa</taxon>
        <taxon>Spiralia</taxon>
        <taxon>Gnathifera</taxon>
        <taxon>Rotifera</taxon>
        <taxon>Eurotatoria</taxon>
        <taxon>Bdelloidea</taxon>
        <taxon>Philodinida</taxon>
        <taxon>Philodinidae</taxon>
        <taxon>Rotaria</taxon>
    </lineage>
</organism>
<dbReference type="Proteomes" id="UP000663848">
    <property type="component" value="Unassembled WGS sequence"/>
</dbReference>
<comment type="caution">
    <text evidence="2">The sequence shown here is derived from an EMBL/GenBank/DDBJ whole genome shotgun (WGS) entry which is preliminary data.</text>
</comment>
<evidence type="ECO:0000313" key="3">
    <source>
        <dbReference type="Proteomes" id="UP000663848"/>
    </source>
</evidence>
<reference evidence="2" key="1">
    <citation type="submission" date="2021-02" db="EMBL/GenBank/DDBJ databases">
        <authorList>
            <person name="Nowell W R."/>
        </authorList>
    </citation>
    <scope>NUCLEOTIDE SEQUENCE</scope>
</reference>
<dbReference type="EMBL" id="CAJOBR010033417">
    <property type="protein sequence ID" value="CAF5003040.1"/>
    <property type="molecule type" value="Genomic_DNA"/>
</dbReference>
<protein>
    <submittedName>
        <fullName evidence="2">Uncharacterized protein</fullName>
    </submittedName>
</protein>
<dbReference type="AlphaFoldDB" id="A0A822B6S9"/>
<name>A0A822B6S9_9BILA</name>
<feature type="compositionally biased region" description="Basic and acidic residues" evidence="1">
    <location>
        <begin position="160"/>
        <end position="177"/>
    </location>
</feature>
<proteinExistence type="predicted"/>
<feature type="non-terminal residue" evidence="2">
    <location>
        <position position="245"/>
    </location>
</feature>
<feature type="non-terminal residue" evidence="2">
    <location>
        <position position="1"/>
    </location>
</feature>
<feature type="region of interest" description="Disordered" evidence="1">
    <location>
        <begin position="66"/>
        <end position="95"/>
    </location>
</feature>
<gene>
    <name evidence="2" type="ORF">QYT958_LOCUS38330</name>
</gene>
<sequence>TEAVREIIATQIIVDIPKEEHVQQPAFETPLIVEIPASVEVTTISEDRFEPVAAKEEQLLEATFTSAAPEIVEESTNEDQKPAVTEATTEETDHVSTEALTKAVREIIARSGIPDVPTEEHVEQRTIAAETITEEPSSETIAEIKTEIEEIESSLFGTPDEEKPESVDTQHDDKQELHTTPTHIETTEDITPQIQQPGVTEPTTELADHVSTEALTEAVREIIATQIIVDIPKEEHVQQPAFETP</sequence>
<evidence type="ECO:0000313" key="2">
    <source>
        <dbReference type="EMBL" id="CAF5003040.1"/>
    </source>
</evidence>
<feature type="region of interest" description="Disordered" evidence="1">
    <location>
        <begin position="151"/>
        <end position="186"/>
    </location>
</feature>